<keyword evidence="7" id="KW-0687">Ribonucleoprotein</keyword>
<dbReference type="EMBL" id="JACNFK010000026">
    <property type="protein sequence ID" value="MBC8519697.1"/>
    <property type="molecule type" value="Genomic_DNA"/>
</dbReference>
<organism evidence="7 8">
    <name type="scientific">Candidatus Thiopontia autotrophica</name>
    <dbReference type="NCBI Taxonomy" id="2841688"/>
    <lineage>
        <taxon>Bacteria</taxon>
        <taxon>Pseudomonadati</taxon>
        <taxon>Pseudomonadota</taxon>
        <taxon>Gammaproteobacteria</taxon>
        <taxon>Candidatus Thiopontia</taxon>
    </lineage>
</organism>
<evidence type="ECO:0000256" key="5">
    <source>
        <dbReference type="ARBA" id="ARBA00022691"/>
    </source>
</evidence>
<sequence length="294" mass="31920">MSWFQTRVTSNRDSAESLSNLLSELGAASVTFEDAEDQPLLEPAPGETPLWNRIDVVGLFDAEINRDLVSIALSQQITEEQLSTLTISDLEEQNWVRAWMDDFHPMRFGENLWIVPSWSDPVDSDAVNILLDPGLAFGTGTHPTTALCMEWLDTNPPNGATVIDYGCGSGILAIAAAKLGASSVHCVDNDPQALTATLDNSEKNGVTAMISTYLPDQFPQEQQADLLIANILAGPLIELAPKLAAHVAPGGNIILSGILHNQADEVISAYVPWFDMNPPAFQQEWVRIEGQKKG</sequence>
<keyword evidence="7" id="KW-0689">Ribosomal protein</keyword>
<dbReference type="Pfam" id="PF06325">
    <property type="entry name" value="PrmA"/>
    <property type="match status" value="1"/>
</dbReference>
<protein>
    <recommendedName>
        <fullName evidence="6">Ribosomal protein L11 methyltransferase</fullName>
        <shortName evidence="6">L11 Mtase</shortName>
        <ecNumber evidence="6">2.1.1.-</ecNumber>
    </recommendedName>
</protein>
<keyword evidence="5 6" id="KW-0949">S-adenosyl-L-methionine</keyword>
<dbReference type="GO" id="GO:0005840">
    <property type="term" value="C:ribosome"/>
    <property type="evidence" value="ECO:0007669"/>
    <property type="project" value="UniProtKB-KW"/>
</dbReference>
<dbReference type="GO" id="GO:0005829">
    <property type="term" value="C:cytosol"/>
    <property type="evidence" value="ECO:0007669"/>
    <property type="project" value="TreeGrafter"/>
</dbReference>
<comment type="subcellular location">
    <subcellularLocation>
        <location evidence="6">Cytoplasm</location>
    </subcellularLocation>
</comment>
<evidence type="ECO:0000256" key="3">
    <source>
        <dbReference type="ARBA" id="ARBA00022603"/>
    </source>
</evidence>
<accession>A0A8J6PAF4</accession>
<comment type="caution">
    <text evidence="7">The sequence shown here is derived from an EMBL/GenBank/DDBJ whole genome shotgun (WGS) entry which is preliminary data.</text>
</comment>
<dbReference type="NCBIfam" id="TIGR00406">
    <property type="entry name" value="prmA"/>
    <property type="match status" value="1"/>
</dbReference>
<keyword evidence="4 6" id="KW-0808">Transferase</keyword>
<reference evidence="7 8" key="1">
    <citation type="submission" date="2020-08" db="EMBL/GenBank/DDBJ databases">
        <title>Bridging the membrane lipid divide: bacteria of the FCB group superphylum have the potential to synthesize archaeal ether lipids.</title>
        <authorList>
            <person name="Villanueva L."/>
            <person name="Von Meijenfeldt F.A.B."/>
            <person name="Westbye A.B."/>
            <person name="Yadav S."/>
            <person name="Hopmans E.C."/>
            <person name="Dutilh B.E."/>
            <person name="Sinninghe Damste J.S."/>
        </authorList>
    </citation>
    <scope>NUCLEOTIDE SEQUENCE [LARGE SCALE GENOMIC DNA]</scope>
    <source>
        <strain evidence="7">NIOZ-UU100</strain>
    </source>
</reference>
<comment type="similarity">
    <text evidence="1 6">Belongs to the methyltransferase superfamily. PrmA family.</text>
</comment>
<keyword evidence="3 6" id="KW-0489">Methyltransferase</keyword>
<feature type="binding site" evidence="6">
    <location>
        <position position="166"/>
    </location>
    <ligand>
        <name>S-adenosyl-L-methionine</name>
        <dbReference type="ChEBI" id="CHEBI:59789"/>
    </ligand>
</feature>
<feature type="binding site" evidence="6">
    <location>
        <position position="230"/>
    </location>
    <ligand>
        <name>S-adenosyl-L-methionine</name>
        <dbReference type="ChEBI" id="CHEBI:59789"/>
    </ligand>
</feature>
<dbReference type="AlphaFoldDB" id="A0A8J6PAF4"/>
<dbReference type="CDD" id="cd02440">
    <property type="entry name" value="AdoMet_MTases"/>
    <property type="match status" value="1"/>
</dbReference>
<keyword evidence="2 6" id="KW-0963">Cytoplasm</keyword>
<evidence type="ECO:0000256" key="2">
    <source>
        <dbReference type="ARBA" id="ARBA00022490"/>
    </source>
</evidence>
<dbReference type="Gene3D" id="3.40.50.150">
    <property type="entry name" value="Vaccinia Virus protein VP39"/>
    <property type="match status" value="1"/>
</dbReference>
<evidence type="ECO:0000313" key="8">
    <source>
        <dbReference type="Proteomes" id="UP000654401"/>
    </source>
</evidence>
<dbReference type="SUPFAM" id="SSF53335">
    <property type="entry name" value="S-adenosyl-L-methionine-dependent methyltransferases"/>
    <property type="match status" value="1"/>
</dbReference>
<comment type="function">
    <text evidence="6">Methylates ribosomal protein L11.</text>
</comment>
<evidence type="ECO:0000256" key="6">
    <source>
        <dbReference type="HAMAP-Rule" id="MF_00735"/>
    </source>
</evidence>
<evidence type="ECO:0000256" key="1">
    <source>
        <dbReference type="ARBA" id="ARBA00009741"/>
    </source>
</evidence>
<dbReference type="PIRSF" id="PIRSF000401">
    <property type="entry name" value="RPL11_MTase"/>
    <property type="match status" value="1"/>
</dbReference>
<feature type="binding site" evidence="6">
    <location>
        <position position="188"/>
    </location>
    <ligand>
        <name>S-adenosyl-L-methionine</name>
        <dbReference type="ChEBI" id="CHEBI:59789"/>
    </ligand>
</feature>
<dbReference type="InterPro" id="IPR004498">
    <property type="entry name" value="Ribosomal_PrmA_MeTrfase"/>
</dbReference>
<dbReference type="GO" id="GO:0032259">
    <property type="term" value="P:methylation"/>
    <property type="evidence" value="ECO:0007669"/>
    <property type="project" value="UniProtKB-KW"/>
</dbReference>
<dbReference type="EC" id="2.1.1.-" evidence="6"/>
<gene>
    <name evidence="6 7" type="primary">prmA</name>
    <name evidence="7" type="ORF">H8D24_04730</name>
</gene>
<proteinExistence type="inferred from homology"/>
<dbReference type="HAMAP" id="MF_00735">
    <property type="entry name" value="Methyltr_PrmA"/>
    <property type="match status" value="1"/>
</dbReference>
<comment type="catalytic activity">
    <reaction evidence="6">
        <text>L-lysyl-[protein] + 3 S-adenosyl-L-methionine = N(6),N(6),N(6)-trimethyl-L-lysyl-[protein] + 3 S-adenosyl-L-homocysteine + 3 H(+)</text>
        <dbReference type="Rhea" id="RHEA:54192"/>
        <dbReference type="Rhea" id="RHEA-COMP:9752"/>
        <dbReference type="Rhea" id="RHEA-COMP:13826"/>
        <dbReference type="ChEBI" id="CHEBI:15378"/>
        <dbReference type="ChEBI" id="CHEBI:29969"/>
        <dbReference type="ChEBI" id="CHEBI:57856"/>
        <dbReference type="ChEBI" id="CHEBI:59789"/>
        <dbReference type="ChEBI" id="CHEBI:61961"/>
    </reaction>
</comment>
<name>A0A8J6PAF4_9GAMM</name>
<evidence type="ECO:0000256" key="4">
    <source>
        <dbReference type="ARBA" id="ARBA00022679"/>
    </source>
</evidence>
<dbReference type="InterPro" id="IPR050078">
    <property type="entry name" value="Ribosomal_L11_MeTrfase_PrmA"/>
</dbReference>
<dbReference type="GO" id="GO:0016279">
    <property type="term" value="F:protein-lysine N-methyltransferase activity"/>
    <property type="evidence" value="ECO:0007669"/>
    <property type="project" value="TreeGrafter"/>
</dbReference>
<dbReference type="InterPro" id="IPR029063">
    <property type="entry name" value="SAM-dependent_MTases_sf"/>
</dbReference>
<dbReference type="Proteomes" id="UP000654401">
    <property type="component" value="Unassembled WGS sequence"/>
</dbReference>
<feature type="binding site" evidence="6">
    <location>
        <position position="145"/>
    </location>
    <ligand>
        <name>S-adenosyl-L-methionine</name>
        <dbReference type="ChEBI" id="CHEBI:59789"/>
    </ligand>
</feature>
<evidence type="ECO:0000313" key="7">
    <source>
        <dbReference type="EMBL" id="MBC8519697.1"/>
    </source>
</evidence>
<dbReference type="PANTHER" id="PTHR43648:SF1">
    <property type="entry name" value="ELECTRON TRANSFER FLAVOPROTEIN BETA SUBUNIT LYSINE METHYLTRANSFERASE"/>
    <property type="match status" value="1"/>
</dbReference>
<dbReference type="PANTHER" id="PTHR43648">
    <property type="entry name" value="ELECTRON TRANSFER FLAVOPROTEIN BETA SUBUNIT LYSINE METHYLTRANSFERASE"/>
    <property type="match status" value="1"/>
</dbReference>